<reference evidence="2 3" key="1">
    <citation type="journal article" date="2016" name="Proc. Natl. Acad. Sci. U.S.A.">
        <title>Lipid metabolic changes in an early divergent fungus govern the establishment of a mutualistic symbiosis with endobacteria.</title>
        <authorList>
            <person name="Lastovetsky O.A."/>
            <person name="Gaspar M.L."/>
            <person name="Mondo S.J."/>
            <person name="LaButti K.M."/>
            <person name="Sandor L."/>
            <person name="Grigoriev I.V."/>
            <person name="Henry S.A."/>
            <person name="Pawlowska T.E."/>
        </authorList>
    </citation>
    <scope>NUCLEOTIDE SEQUENCE [LARGE SCALE GENOMIC DNA]</scope>
    <source>
        <strain evidence="2 3">ATCC 52813</strain>
    </source>
</reference>
<dbReference type="Proteomes" id="UP000242254">
    <property type="component" value="Unassembled WGS sequence"/>
</dbReference>
<organism evidence="2 3">
    <name type="scientific">Rhizopus microsporus ATCC 52813</name>
    <dbReference type="NCBI Taxonomy" id="1340429"/>
    <lineage>
        <taxon>Eukaryota</taxon>
        <taxon>Fungi</taxon>
        <taxon>Fungi incertae sedis</taxon>
        <taxon>Mucoromycota</taxon>
        <taxon>Mucoromycotina</taxon>
        <taxon>Mucoromycetes</taxon>
        <taxon>Mucorales</taxon>
        <taxon>Mucorineae</taxon>
        <taxon>Rhizopodaceae</taxon>
        <taxon>Rhizopus</taxon>
    </lineage>
</organism>
<evidence type="ECO:0000313" key="3">
    <source>
        <dbReference type="Proteomes" id="UP000242254"/>
    </source>
</evidence>
<evidence type="ECO:0000313" key="2">
    <source>
        <dbReference type="EMBL" id="PHZ07217.1"/>
    </source>
</evidence>
<feature type="compositionally biased region" description="Low complexity" evidence="1">
    <location>
        <begin position="164"/>
        <end position="175"/>
    </location>
</feature>
<feature type="compositionally biased region" description="Low complexity" evidence="1">
    <location>
        <begin position="123"/>
        <end position="147"/>
    </location>
</feature>
<name>A0A2G4SEK2_RHIZD</name>
<dbReference type="AlphaFoldDB" id="A0A2G4SEK2"/>
<evidence type="ECO:0000256" key="1">
    <source>
        <dbReference type="SAM" id="MobiDB-lite"/>
    </source>
</evidence>
<protein>
    <submittedName>
        <fullName evidence="2">Uncharacterized protein</fullName>
    </submittedName>
</protein>
<feature type="compositionally biased region" description="Polar residues" evidence="1">
    <location>
        <begin position="148"/>
        <end position="157"/>
    </location>
</feature>
<keyword evidence="3" id="KW-1185">Reference proteome</keyword>
<sequence length="175" mass="20309">MVDNPFIPRNVDQALTYNNETPHQTRYGHNNHHIELGDSNECAMPALLINNPQQFNTPNANSQFSNMRNTNQLATLDIGSLSRPQGSTKGQLVNTNQQQDLIQLIQQTIRNELNNQQNSQFPRNYNRYNRNNYNDGNNRYNRNSGNNFRTYNNDTQNQSKDNDQQPVQQQKQSKN</sequence>
<proteinExistence type="predicted"/>
<dbReference type="EMBL" id="KZ303891">
    <property type="protein sequence ID" value="PHZ07217.1"/>
    <property type="molecule type" value="Genomic_DNA"/>
</dbReference>
<accession>A0A2G4SEK2</accession>
<gene>
    <name evidence="2" type="ORF">RHIMIDRAFT_242890</name>
</gene>
<dbReference type="GeneID" id="35440851"/>
<dbReference type="RefSeq" id="XP_023460925.1">
    <property type="nucleotide sequence ID" value="XM_023609861.1"/>
</dbReference>
<feature type="region of interest" description="Disordered" evidence="1">
    <location>
        <begin position="114"/>
        <end position="175"/>
    </location>
</feature>